<keyword evidence="1" id="KW-0472">Membrane</keyword>
<feature type="transmembrane region" description="Helical" evidence="1">
    <location>
        <begin position="31"/>
        <end position="49"/>
    </location>
</feature>
<sequence>MAIDTFVRMILHTAPAGGDTERPVPRRVLRLAYAMPLLLLPSCLWRLPFAFHFDMGQQHEAGMPSLWVSIPYVFALSVVSELIAFLCIGLVRRWGEVAPAWIPLVGGRRVRPLAAVIPAVLGGLILTAVFGSVPIDGGQHLTVFGVGDDISYDNGWWKALAMICTAPIGIWGPVVLVLAGAYYLRRRPETGRTPAPAEQDANVSPSC</sequence>
<feature type="transmembrane region" description="Helical" evidence="1">
    <location>
        <begin position="155"/>
        <end position="184"/>
    </location>
</feature>
<name>A0A7W3QMG8_ACTNM</name>
<gene>
    <name evidence="2" type="ORF">HNR61_004205</name>
</gene>
<keyword evidence="3" id="KW-1185">Reference proteome</keyword>
<dbReference type="RefSeq" id="WP_246443246.1">
    <property type="nucleotide sequence ID" value="NZ_BAAALP010000005.1"/>
</dbReference>
<keyword evidence="1" id="KW-1133">Transmembrane helix</keyword>
<proteinExistence type="predicted"/>
<comment type="caution">
    <text evidence="2">The sequence shown here is derived from an EMBL/GenBank/DDBJ whole genome shotgun (WGS) entry which is preliminary data.</text>
</comment>
<evidence type="ECO:0000313" key="2">
    <source>
        <dbReference type="EMBL" id="MBA8952559.1"/>
    </source>
</evidence>
<organism evidence="2 3">
    <name type="scientific">Actinomadura namibiensis</name>
    <dbReference type="NCBI Taxonomy" id="182080"/>
    <lineage>
        <taxon>Bacteria</taxon>
        <taxon>Bacillati</taxon>
        <taxon>Actinomycetota</taxon>
        <taxon>Actinomycetes</taxon>
        <taxon>Streptosporangiales</taxon>
        <taxon>Thermomonosporaceae</taxon>
        <taxon>Actinomadura</taxon>
    </lineage>
</organism>
<protein>
    <submittedName>
        <fullName evidence="2">Uncharacterized protein</fullName>
    </submittedName>
</protein>
<feature type="transmembrane region" description="Helical" evidence="1">
    <location>
        <begin position="69"/>
        <end position="91"/>
    </location>
</feature>
<evidence type="ECO:0000313" key="3">
    <source>
        <dbReference type="Proteomes" id="UP000572680"/>
    </source>
</evidence>
<reference evidence="2 3" key="1">
    <citation type="submission" date="2020-08" db="EMBL/GenBank/DDBJ databases">
        <title>Genomic Encyclopedia of Type Strains, Phase IV (KMG-IV): sequencing the most valuable type-strain genomes for metagenomic binning, comparative biology and taxonomic classification.</title>
        <authorList>
            <person name="Goeker M."/>
        </authorList>
    </citation>
    <scope>NUCLEOTIDE SEQUENCE [LARGE SCALE GENOMIC DNA]</scope>
    <source>
        <strain evidence="2 3">DSM 44197</strain>
    </source>
</reference>
<dbReference type="AlphaFoldDB" id="A0A7W3QMG8"/>
<dbReference type="EMBL" id="JACJIA010000005">
    <property type="protein sequence ID" value="MBA8952559.1"/>
    <property type="molecule type" value="Genomic_DNA"/>
</dbReference>
<dbReference type="Proteomes" id="UP000572680">
    <property type="component" value="Unassembled WGS sequence"/>
</dbReference>
<evidence type="ECO:0000256" key="1">
    <source>
        <dbReference type="SAM" id="Phobius"/>
    </source>
</evidence>
<feature type="transmembrane region" description="Helical" evidence="1">
    <location>
        <begin position="112"/>
        <end position="135"/>
    </location>
</feature>
<accession>A0A7W3QMG8</accession>
<keyword evidence="1" id="KW-0812">Transmembrane</keyword>